<evidence type="ECO:0000256" key="6">
    <source>
        <dbReference type="ARBA" id="ARBA00023136"/>
    </source>
</evidence>
<evidence type="ECO:0000313" key="11">
    <source>
        <dbReference type="Proteomes" id="UP000015104"/>
    </source>
</evidence>
<dbReference type="STRING" id="32264.T1JZ88"/>
<dbReference type="HOGENOM" id="CLU_014367_1_0_1"/>
<keyword evidence="3" id="KW-0547">Nucleotide-binding</keyword>
<organism evidence="10 11">
    <name type="scientific">Tetranychus urticae</name>
    <name type="common">Two-spotted spider mite</name>
    <dbReference type="NCBI Taxonomy" id="32264"/>
    <lineage>
        <taxon>Eukaryota</taxon>
        <taxon>Metazoa</taxon>
        <taxon>Ecdysozoa</taxon>
        <taxon>Arthropoda</taxon>
        <taxon>Chelicerata</taxon>
        <taxon>Arachnida</taxon>
        <taxon>Acari</taxon>
        <taxon>Acariformes</taxon>
        <taxon>Trombidiformes</taxon>
        <taxon>Prostigmata</taxon>
        <taxon>Eleutherengona</taxon>
        <taxon>Raphignathae</taxon>
        <taxon>Tetranychoidea</taxon>
        <taxon>Tetranychidae</taxon>
        <taxon>Tetranychus</taxon>
    </lineage>
</organism>
<feature type="transmembrane region" description="Helical" evidence="7">
    <location>
        <begin position="612"/>
        <end position="638"/>
    </location>
</feature>
<evidence type="ECO:0000259" key="8">
    <source>
        <dbReference type="PROSITE" id="PS50893"/>
    </source>
</evidence>
<evidence type="ECO:0000256" key="7">
    <source>
        <dbReference type="SAM" id="Phobius"/>
    </source>
</evidence>
<evidence type="ECO:0000259" key="9">
    <source>
        <dbReference type="PROSITE" id="PS51012"/>
    </source>
</evidence>
<keyword evidence="2 7" id="KW-0812">Transmembrane</keyword>
<keyword evidence="4" id="KW-0067">ATP-binding</keyword>
<dbReference type="InterPro" id="IPR047817">
    <property type="entry name" value="ABC2_TM_bact-type"/>
</dbReference>
<dbReference type="InterPro" id="IPR003439">
    <property type="entry name" value="ABC_transporter-like_ATP-bd"/>
</dbReference>
<dbReference type="KEGG" id="tut:107359211"/>
<feature type="transmembrane region" description="Helical" evidence="7">
    <location>
        <begin position="737"/>
        <end position="758"/>
    </location>
</feature>
<gene>
    <name evidence="10" type="primary">107359211</name>
</gene>
<dbReference type="Pfam" id="PF12698">
    <property type="entry name" value="ABC2_membrane_3"/>
    <property type="match status" value="1"/>
</dbReference>
<evidence type="ECO:0000256" key="3">
    <source>
        <dbReference type="ARBA" id="ARBA00022741"/>
    </source>
</evidence>
<reference evidence="11" key="1">
    <citation type="submission" date="2011-08" db="EMBL/GenBank/DDBJ databases">
        <authorList>
            <person name="Rombauts S."/>
        </authorList>
    </citation>
    <scope>NUCLEOTIDE SEQUENCE</scope>
    <source>
        <strain evidence="11">London</strain>
    </source>
</reference>
<dbReference type="EnsemblMetazoa" id="tetur03g03080.1">
    <property type="protein sequence ID" value="tetur03g03080.1"/>
    <property type="gene ID" value="tetur03g03080"/>
</dbReference>
<dbReference type="GO" id="GO:0016887">
    <property type="term" value="F:ATP hydrolysis activity"/>
    <property type="evidence" value="ECO:0007669"/>
    <property type="project" value="InterPro"/>
</dbReference>
<evidence type="ECO:0000256" key="2">
    <source>
        <dbReference type="ARBA" id="ARBA00022692"/>
    </source>
</evidence>
<dbReference type="OrthoDB" id="10255969at2759"/>
<reference evidence="10" key="2">
    <citation type="submission" date="2015-06" db="UniProtKB">
        <authorList>
            <consortium name="EnsemblMetazoa"/>
        </authorList>
    </citation>
    <scope>IDENTIFICATION</scope>
</reference>
<dbReference type="PROSITE" id="PS00211">
    <property type="entry name" value="ABC_TRANSPORTER_1"/>
    <property type="match status" value="1"/>
</dbReference>
<keyword evidence="6 7" id="KW-0472">Membrane</keyword>
<dbReference type="GO" id="GO:0005524">
    <property type="term" value="F:ATP binding"/>
    <property type="evidence" value="ECO:0007669"/>
    <property type="project" value="UniProtKB-KW"/>
</dbReference>
<evidence type="ECO:0000256" key="4">
    <source>
        <dbReference type="ARBA" id="ARBA00022840"/>
    </source>
</evidence>
<feature type="transmembrane region" description="Helical" evidence="7">
    <location>
        <begin position="567"/>
        <end position="591"/>
    </location>
</feature>
<dbReference type="CDD" id="cd03230">
    <property type="entry name" value="ABC_DR_subfamily_A"/>
    <property type="match status" value="1"/>
</dbReference>
<dbReference type="InterPro" id="IPR017871">
    <property type="entry name" value="ABC_transporter-like_CS"/>
</dbReference>
<dbReference type="SMART" id="SM00382">
    <property type="entry name" value="AAA"/>
    <property type="match status" value="1"/>
</dbReference>
<dbReference type="PROSITE" id="PS50893">
    <property type="entry name" value="ABC_TRANSPORTER_2"/>
    <property type="match status" value="1"/>
</dbReference>
<dbReference type="Proteomes" id="UP000015104">
    <property type="component" value="Unassembled WGS sequence"/>
</dbReference>
<dbReference type="eggNOG" id="KOG0059">
    <property type="taxonomic scope" value="Eukaryota"/>
</dbReference>
<feature type="transmembrane region" description="Helical" evidence="7">
    <location>
        <begin position="644"/>
        <end position="667"/>
    </location>
</feature>
<accession>T1JZ88</accession>
<dbReference type="OMA" id="RERIWES"/>
<sequence length="767" mass="85711">MDPSEVSLNPATLQVVGRPRSHTIISMASQASVWSSVSTRSQPRLAVQAKQVSLVLLNSYEPVPILNRLNLNVQVGTIYGLLGPSGCGKTSFLRCLIGFQSISSGQISVFGYPPGDERSGVPGRGLGYMPQDLALHEYLTIGELLTYYGNLYLIDNETLKGRIDRLITSLDLPEKDRLVINLSGGQRRRVSFALTIVHKPRLLILDEPTVGCDPILRERIWESLSHFSTTDRITVIITTHYIEEARRSHRVGFMRAGSILVEDSPNDLMAKMGSNTLEKVFLTLVLNKTKDDVNKCDKPRQNHQTVHFNHHEEAVEVSDINECDGPMQRPRSVSYTSAIGPMKYPISEVSEINVDYQKPIKVKRKNLETRILFWYYTLSIVIQNITMQIKRTPTTIIVQFVIPLITLMCFCMFVGQIPYDLKIGVVNRESPLNLSSLFLDQVNKYVFTQVPFDSAEVAKLAGKSRSIIGWVEIPDNFTTSLIQRYRKPDDFTNATHMQSTIQLHLDVTNWPISITVERAFEQAYLEFVQKMMTRLGGNPAITKIPVEIPEVIYGSLELSDYSGIREFVSVGILVIISYTIAFGTTILVVLLEKISLIFERNFAAGVTTGQLILGHLITRVAVQSSVVIVLFIITLNLFEVSSKGSFVTAIMLLLVHSLTGATHGICVSAMSSSLFMASIFSNAVIIFFFIIGGVLWPYNSLPYYLKWIALISPICLPTESLRAVLVRGWSFTHPQVLIGFAVSLTWTLLFLLGALRSFKYGVSTAKR</sequence>
<feature type="transmembrane region" description="Helical" evidence="7">
    <location>
        <begin position="674"/>
        <end position="698"/>
    </location>
</feature>
<dbReference type="Gene3D" id="3.40.50.300">
    <property type="entry name" value="P-loop containing nucleotide triphosphate hydrolases"/>
    <property type="match status" value="1"/>
</dbReference>
<feature type="transmembrane region" description="Helical" evidence="7">
    <location>
        <begin position="371"/>
        <end position="389"/>
    </location>
</feature>
<dbReference type="PROSITE" id="PS51012">
    <property type="entry name" value="ABC_TM2"/>
    <property type="match status" value="1"/>
</dbReference>
<comment type="subcellular location">
    <subcellularLocation>
        <location evidence="1">Membrane</location>
        <topology evidence="1">Multi-pass membrane protein</topology>
    </subcellularLocation>
</comment>
<dbReference type="SUPFAM" id="SSF52540">
    <property type="entry name" value="P-loop containing nucleoside triphosphate hydrolases"/>
    <property type="match status" value="1"/>
</dbReference>
<keyword evidence="11" id="KW-1185">Reference proteome</keyword>
<dbReference type="InterPro" id="IPR003593">
    <property type="entry name" value="AAA+_ATPase"/>
</dbReference>
<dbReference type="EMBL" id="CAEY01001117">
    <property type="status" value="NOT_ANNOTATED_CDS"/>
    <property type="molecule type" value="Genomic_DNA"/>
</dbReference>
<feature type="domain" description="ABC transporter" evidence="8">
    <location>
        <begin position="47"/>
        <end position="281"/>
    </location>
</feature>
<feature type="domain" description="ABC transmembrane type-2" evidence="9">
    <location>
        <begin position="533"/>
        <end position="761"/>
    </location>
</feature>
<dbReference type="PANTHER" id="PTHR43038">
    <property type="entry name" value="ATP-BINDING CASSETTE, SUB-FAMILY H, MEMBER 1"/>
    <property type="match status" value="1"/>
</dbReference>
<feature type="transmembrane region" description="Helical" evidence="7">
    <location>
        <begin position="396"/>
        <end position="419"/>
    </location>
</feature>
<name>T1JZ88_TETUR</name>
<evidence type="ECO:0000313" key="10">
    <source>
        <dbReference type="EnsemblMetazoa" id="tetur03g03080.1"/>
    </source>
</evidence>
<dbReference type="InterPro" id="IPR027417">
    <property type="entry name" value="P-loop_NTPase"/>
</dbReference>
<dbReference type="AlphaFoldDB" id="T1JZ88"/>
<dbReference type="PANTHER" id="PTHR43038:SF3">
    <property type="entry name" value="ABC TRANSPORTER G FAMILY MEMBER 20 ISOFORM X1"/>
    <property type="match status" value="1"/>
</dbReference>
<dbReference type="GO" id="GO:0016020">
    <property type="term" value="C:membrane"/>
    <property type="evidence" value="ECO:0007669"/>
    <property type="project" value="UniProtKB-SubCell"/>
</dbReference>
<protein>
    <submittedName>
        <fullName evidence="10">Uncharacterized protein</fullName>
    </submittedName>
</protein>
<dbReference type="Pfam" id="PF00005">
    <property type="entry name" value="ABC_tran"/>
    <property type="match status" value="1"/>
</dbReference>
<evidence type="ECO:0000256" key="1">
    <source>
        <dbReference type="ARBA" id="ARBA00004141"/>
    </source>
</evidence>
<proteinExistence type="predicted"/>
<dbReference type="GO" id="GO:0140359">
    <property type="term" value="F:ABC-type transporter activity"/>
    <property type="evidence" value="ECO:0007669"/>
    <property type="project" value="InterPro"/>
</dbReference>
<keyword evidence="5 7" id="KW-1133">Transmembrane helix</keyword>
<dbReference type="InterPro" id="IPR013525">
    <property type="entry name" value="ABC2_TM"/>
</dbReference>
<evidence type="ECO:0000256" key="5">
    <source>
        <dbReference type="ARBA" id="ARBA00022989"/>
    </source>
</evidence>